<keyword evidence="2" id="KW-0378">Hydrolase</keyword>
<evidence type="ECO:0000259" key="1">
    <source>
        <dbReference type="Pfam" id="PF01965"/>
    </source>
</evidence>
<comment type="caution">
    <text evidence="2">The sequence shown here is derived from an EMBL/GenBank/DDBJ whole genome shotgun (WGS) entry which is preliminary data.</text>
</comment>
<dbReference type="CDD" id="cd03140">
    <property type="entry name" value="GATase1_PfpI_3"/>
    <property type="match status" value="1"/>
</dbReference>
<dbReference type="InterPro" id="IPR029062">
    <property type="entry name" value="Class_I_gatase-like"/>
</dbReference>
<sequence>MPSSKPLAVHLALPESMSDWETGHATAHINKPDWQAQPGRYQVVTVGLTDRPITTMGGLQVTPDVTVDQVEPTDSAMLILPGSDIWHSAGATAPFVDLAQRFLDTGTPVAAICGATYALAAAGLLDERAHTSNDPQYLAMSGYRGAERYDTEQTAVTDGNLITATATRPVDFAAEIFTTLGLYEPSVLESWLKLYRDNDPQGFYELTAVQ</sequence>
<accession>A0A7W5A8Z6</accession>
<dbReference type="InterPro" id="IPR002818">
    <property type="entry name" value="DJ-1/PfpI"/>
</dbReference>
<evidence type="ECO:0000313" key="2">
    <source>
        <dbReference type="EMBL" id="MBB3091888.1"/>
    </source>
</evidence>
<dbReference type="EMBL" id="JACHXG010000014">
    <property type="protein sequence ID" value="MBB3091888.1"/>
    <property type="molecule type" value="Genomic_DNA"/>
</dbReference>
<evidence type="ECO:0000313" key="3">
    <source>
        <dbReference type="Proteomes" id="UP000577707"/>
    </source>
</evidence>
<keyword evidence="3" id="KW-1185">Reference proteome</keyword>
<name>A0A7W5A8Z6_9ACTN</name>
<dbReference type="Pfam" id="PF01965">
    <property type="entry name" value="DJ-1_PfpI"/>
    <property type="match status" value="1"/>
</dbReference>
<dbReference type="GO" id="GO:0008233">
    <property type="term" value="F:peptidase activity"/>
    <property type="evidence" value="ECO:0007669"/>
    <property type="project" value="UniProtKB-KW"/>
</dbReference>
<proteinExistence type="predicted"/>
<feature type="domain" description="DJ-1/PfpI" evidence="1">
    <location>
        <begin position="10"/>
        <end position="177"/>
    </location>
</feature>
<dbReference type="PANTHER" id="PTHR43130">
    <property type="entry name" value="ARAC-FAMILY TRANSCRIPTIONAL REGULATOR"/>
    <property type="match status" value="1"/>
</dbReference>
<organism evidence="2 3">
    <name type="scientific">Nocardioides albus</name>
    <dbReference type="NCBI Taxonomy" id="1841"/>
    <lineage>
        <taxon>Bacteria</taxon>
        <taxon>Bacillati</taxon>
        <taxon>Actinomycetota</taxon>
        <taxon>Actinomycetes</taxon>
        <taxon>Propionibacteriales</taxon>
        <taxon>Nocardioidaceae</taxon>
        <taxon>Nocardioides</taxon>
    </lineage>
</organism>
<reference evidence="2 3" key="1">
    <citation type="submission" date="2020-08" db="EMBL/GenBank/DDBJ databases">
        <title>Genomic Encyclopedia of Type Strains, Phase III (KMG-III): the genomes of soil and plant-associated and newly described type strains.</title>
        <authorList>
            <person name="Whitman W."/>
        </authorList>
    </citation>
    <scope>NUCLEOTIDE SEQUENCE [LARGE SCALE GENOMIC DNA]</scope>
    <source>
        <strain evidence="2 3">CECT 3302</strain>
    </source>
</reference>
<dbReference type="RefSeq" id="WP_183550936.1">
    <property type="nucleotide sequence ID" value="NZ_BMQT01000008.1"/>
</dbReference>
<protein>
    <submittedName>
        <fullName evidence="2">Putative intracellular protease/amidase</fullName>
    </submittedName>
</protein>
<dbReference type="PANTHER" id="PTHR43130:SF3">
    <property type="entry name" value="HTH-TYPE TRANSCRIPTIONAL REGULATOR RV1931C"/>
    <property type="match status" value="1"/>
</dbReference>
<dbReference type="Gene3D" id="3.40.50.880">
    <property type="match status" value="1"/>
</dbReference>
<gene>
    <name evidence="2" type="ORF">FHS12_004864</name>
</gene>
<dbReference type="GO" id="GO:0006508">
    <property type="term" value="P:proteolysis"/>
    <property type="evidence" value="ECO:0007669"/>
    <property type="project" value="UniProtKB-KW"/>
</dbReference>
<dbReference type="Proteomes" id="UP000577707">
    <property type="component" value="Unassembled WGS sequence"/>
</dbReference>
<keyword evidence="2" id="KW-0645">Protease</keyword>
<dbReference type="AlphaFoldDB" id="A0A7W5A8Z6"/>
<dbReference type="InterPro" id="IPR052158">
    <property type="entry name" value="INH-QAR"/>
</dbReference>
<dbReference type="SUPFAM" id="SSF52317">
    <property type="entry name" value="Class I glutamine amidotransferase-like"/>
    <property type="match status" value="1"/>
</dbReference>